<accession>A0ABZ1TUZ5</accession>
<sequence length="415" mass="43402">MRRVRHWAVAALAASALTAATVTGATTATAAGAPETDGVQVDGARAAGARFTPAKLPLEDAVLSSGAQLDARTTWAAGFRISGAGQARQFTPVVAERVGRDGAWRELPSPTDDFVGRASAVAGSSPSDAWLVGDRDRRNGRILAQHWDGTAWTSTTVEAPPGEVSSLYLLGASAPRPGRAWAVGGAAIVTGRTPGPVPGSESVEQRTTGLIERWDGTAWHRLATPEIDGSWWLSSVTEIAPDDVWAVGNTAYPDDRPVLLHYDGRDWTRVTAPAFTGLYGEYQSVAANGPDDVWVVGRAVLTDKDRGHPLVAHYDGRSWSTVAAPEGVAGKLWSVTAVPGGMAAVGWDTSGGPDRPLGLRLTHGRWETLDLSVPGYADLSYQAVVAGPGGRLTAVGAGTTPKSSTYQPMLLTDRG</sequence>
<feature type="signal peptide" evidence="2">
    <location>
        <begin position="1"/>
        <end position="30"/>
    </location>
</feature>
<feature type="chain" id="PRO_5046331437" description="Secreted protein" evidence="2">
    <location>
        <begin position="31"/>
        <end position="415"/>
    </location>
</feature>
<evidence type="ECO:0000256" key="1">
    <source>
        <dbReference type="SAM" id="MobiDB-lite"/>
    </source>
</evidence>
<feature type="region of interest" description="Disordered" evidence="1">
    <location>
        <begin position="396"/>
        <end position="415"/>
    </location>
</feature>
<dbReference type="EMBL" id="CP108110">
    <property type="protein sequence ID" value="WUQ81512.1"/>
    <property type="molecule type" value="Genomic_DNA"/>
</dbReference>
<evidence type="ECO:0000313" key="3">
    <source>
        <dbReference type="EMBL" id="WUQ81512.1"/>
    </source>
</evidence>
<keyword evidence="4" id="KW-1185">Reference proteome</keyword>
<name>A0ABZ1TUZ5_9ACTN</name>
<protein>
    <recommendedName>
        <fullName evidence="5">Secreted protein</fullName>
    </recommendedName>
</protein>
<evidence type="ECO:0000256" key="2">
    <source>
        <dbReference type="SAM" id="SignalP"/>
    </source>
</evidence>
<gene>
    <name evidence="3" type="ORF">OHA16_00160</name>
</gene>
<organism evidence="3 4">
    <name type="scientific">Kitasatospora purpeofusca</name>
    <dbReference type="NCBI Taxonomy" id="67352"/>
    <lineage>
        <taxon>Bacteria</taxon>
        <taxon>Bacillati</taxon>
        <taxon>Actinomycetota</taxon>
        <taxon>Actinomycetes</taxon>
        <taxon>Kitasatosporales</taxon>
        <taxon>Streptomycetaceae</taxon>
        <taxon>Kitasatospora</taxon>
    </lineage>
</organism>
<evidence type="ECO:0000313" key="4">
    <source>
        <dbReference type="Proteomes" id="UP001432222"/>
    </source>
</evidence>
<dbReference type="RefSeq" id="WP_328952587.1">
    <property type="nucleotide sequence ID" value="NZ_CP108110.1"/>
</dbReference>
<evidence type="ECO:0008006" key="5">
    <source>
        <dbReference type="Google" id="ProtNLM"/>
    </source>
</evidence>
<dbReference type="Proteomes" id="UP001432222">
    <property type="component" value="Chromosome"/>
</dbReference>
<proteinExistence type="predicted"/>
<reference evidence="3" key="1">
    <citation type="submission" date="2022-10" db="EMBL/GenBank/DDBJ databases">
        <title>The complete genomes of actinobacterial strains from the NBC collection.</title>
        <authorList>
            <person name="Joergensen T.S."/>
            <person name="Alvarez Arevalo M."/>
            <person name="Sterndorff E.B."/>
            <person name="Faurdal D."/>
            <person name="Vuksanovic O."/>
            <person name="Mourched A.-S."/>
            <person name="Charusanti P."/>
            <person name="Shaw S."/>
            <person name="Blin K."/>
            <person name="Weber T."/>
        </authorList>
    </citation>
    <scope>NUCLEOTIDE SEQUENCE</scope>
    <source>
        <strain evidence="3">NBC_00222</strain>
    </source>
</reference>
<keyword evidence="2" id="KW-0732">Signal</keyword>